<evidence type="ECO:0000259" key="2">
    <source>
        <dbReference type="SMART" id="SM00854"/>
    </source>
</evidence>
<accession>A0A934KEX2</accession>
<dbReference type="PANTHER" id="PTHR33393">
    <property type="entry name" value="POLYGLUTAMINE SYNTHESIS ACCESSORY PROTEIN RV0574C-RELATED"/>
    <property type="match status" value="1"/>
</dbReference>
<dbReference type="InterPro" id="IPR029052">
    <property type="entry name" value="Metallo-depent_PP-like"/>
</dbReference>
<dbReference type="PANTHER" id="PTHR33393:SF13">
    <property type="entry name" value="PGA BIOSYNTHESIS PROTEIN CAPA"/>
    <property type="match status" value="1"/>
</dbReference>
<dbReference type="RefSeq" id="WP_338205466.1">
    <property type="nucleotide sequence ID" value="NZ_JAEKNR010000240.1"/>
</dbReference>
<protein>
    <submittedName>
        <fullName evidence="3">CapA family protein</fullName>
    </submittedName>
</protein>
<organism evidence="3 4">
    <name type="scientific">Candidatus Nephthysia bennettiae</name>
    <dbReference type="NCBI Taxonomy" id="3127016"/>
    <lineage>
        <taxon>Bacteria</taxon>
        <taxon>Bacillati</taxon>
        <taxon>Candidatus Dormiibacterota</taxon>
        <taxon>Candidatus Dormibacteria</taxon>
        <taxon>Candidatus Dormibacterales</taxon>
        <taxon>Candidatus Dormibacteraceae</taxon>
        <taxon>Candidatus Nephthysia</taxon>
    </lineage>
</organism>
<reference evidence="3" key="1">
    <citation type="submission" date="2020-10" db="EMBL/GenBank/DDBJ databases">
        <title>Ca. Dormibacterota MAGs.</title>
        <authorList>
            <person name="Montgomery K."/>
        </authorList>
    </citation>
    <scope>NUCLEOTIDE SEQUENCE [LARGE SCALE GENOMIC DNA]</scope>
    <source>
        <strain evidence="3">SC8812_S17_10</strain>
    </source>
</reference>
<dbReference type="InterPro" id="IPR019079">
    <property type="entry name" value="Capsule_synth_CapA"/>
</dbReference>
<feature type="domain" description="Capsule synthesis protein CapA" evidence="2">
    <location>
        <begin position="12"/>
        <end position="272"/>
    </location>
</feature>
<dbReference type="SMART" id="SM00854">
    <property type="entry name" value="PGA_cap"/>
    <property type="match status" value="1"/>
</dbReference>
<keyword evidence="4" id="KW-1185">Reference proteome</keyword>
<dbReference type="SUPFAM" id="SSF56300">
    <property type="entry name" value="Metallo-dependent phosphatases"/>
    <property type="match status" value="1"/>
</dbReference>
<dbReference type="InterPro" id="IPR052169">
    <property type="entry name" value="CW_Biosynth-Accessory"/>
</dbReference>
<proteinExistence type="inferred from homology"/>
<comment type="similarity">
    <text evidence="1">Belongs to the CapA family.</text>
</comment>
<dbReference type="Proteomes" id="UP000612893">
    <property type="component" value="Unassembled WGS sequence"/>
</dbReference>
<gene>
    <name evidence="3" type="ORF">JF922_24820</name>
</gene>
<evidence type="ECO:0000256" key="1">
    <source>
        <dbReference type="ARBA" id="ARBA00005662"/>
    </source>
</evidence>
<dbReference type="AlphaFoldDB" id="A0A934KEX2"/>
<dbReference type="EMBL" id="JAEKNR010000240">
    <property type="protein sequence ID" value="MBJ7601283.1"/>
    <property type="molecule type" value="Genomic_DNA"/>
</dbReference>
<dbReference type="Pfam" id="PF09587">
    <property type="entry name" value="PGA_cap"/>
    <property type="match status" value="1"/>
</dbReference>
<comment type="caution">
    <text evidence="3">The sequence shown here is derived from an EMBL/GenBank/DDBJ whole genome shotgun (WGS) entry which is preliminary data.</text>
</comment>
<evidence type="ECO:0000313" key="3">
    <source>
        <dbReference type="EMBL" id="MBJ7601283.1"/>
    </source>
</evidence>
<dbReference type="Gene3D" id="3.60.21.10">
    <property type="match status" value="1"/>
</dbReference>
<name>A0A934KEX2_9BACT</name>
<sequence length="402" mass="43373">MEELETSSRDLLLLAVGDVHMDREDPESALALASSVLSAADVLFGNCEGVYTDGSVRAPSAGIPVVSGLRNAQGLAVASFDVMNCANNHIVDGGHEGLADTLAALRRLGIQPVGAGASLDEARQPAVIERNGTQVGFIAFGSDFPPGYEARQRVPGLNPMRIHTHYCKGDGETLLPGGPPRIVTSPYGEDLQVLADSISAIREVCDVVVCSFHWGEGLQPVVLMDYERDVARRAIDFGADVVLCHHHHTMRGVDFYRGSPIFHGICHFVPDYPNIEEAVPPEMMKAIAEGYGDFAIQVHDDYPLLPMHPDARMAMIAACRISDGEVEQVGVIPCCINANGQPHPVELDGADGRRWLDYFERTSWAEGFDTGVTPAEDRVHDAPLLILRPGQGSRDKCQSGAF</sequence>
<dbReference type="CDD" id="cd07381">
    <property type="entry name" value="MPP_CapA"/>
    <property type="match status" value="1"/>
</dbReference>
<evidence type="ECO:0000313" key="4">
    <source>
        <dbReference type="Proteomes" id="UP000612893"/>
    </source>
</evidence>